<dbReference type="PANTHER" id="PTHR33886:SF8">
    <property type="entry name" value="UNSATURATED RHAMNOGALACTURONAN HYDROLASE (EUROFUNG)"/>
    <property type="match status" value="1"/>
</dbReference>
<dbReference type="InterPro" id="IPR008928">
    <property type="entry name" value="6-hairpin_glycosidase_sf"/>
</dbReference>
<dbReference type="Pfam" id="PF16153">
    <property type="entry name" value="DUF4861"/>
    <property type="match status" value="1"/>
</dbReference>
<evidence type="ECO:0000313" key="2">
    <source>
        <dbReference type="EMBL" id="MER2493454.1"/>
    </source>
</evidence>
<dbReference type="Proteomes" id="UP001467690">
    <property type="component" value="Unassembled WGS sequence"/>
</dbReference>
<keyword evidence="3" id="KW-1185">Reference proteome</keyword>
<reference evidence="2 3" key="1">
    <citation type="submission" date="2024-06" db="EMBL/GenBank/DDBJ databases">
        <authorList>
            <person name="Chen R.Y."/>
        </authorList>
    </citation>
    <scope>NUCLEOTIDE SEQUENCE [LARGE SCALE GENOMIC DNA]</scope>
    <source>
        <strain evidence="2 3">D2</strain>
    </source>
</reference>
<dbReference type="SUPFAM" id="SSF48208">
    <property type="entry name" value="Six-hairpin glycosidases"/>
    <property type="match status" value="1"/>
</dbReference>
<evidence type="ECO:0000256" key="1">
    <source>
        <dbReference type="ARBA" id="ARBA00022801"/>
    </source>
</evidence>
<name>A0ABV1RKP5_9ALTE</name>
<dbReference type="InterPro" id="IPR032342">
    <property type="entry name" value="DUF4861"/>
</dbReference>
<accession>A0ABV1RKP5</accession>
<dbReference type="PANTHER" id="PTHR33886">
    <property type="entry name" value="UNSATURATED RHAMNOGALACTURONAN HYDROLASE (EUROFUNG)"/>
    <property type="match status" value="1"/>
</dbReference>
<protein>
    <submittedName>
        <fullName evidence="2">Glycoside hydrolase family 88 protein</fullName>
    </submittedName>
</protein>
<sequence>MRKVSFIGLAILAAGCTNTDTGSHLNESKTNTPYHPQKSQQIIANMTLKNPSAFARNDETTFFTHESLGINSTDPRVKDLVVKNGSQLIPSQNIDTDNDGFVDQLAILNNFSAGQSIQLTISPDPLLSAQASFEKRTQAEISRKVGGQWQGKKYIGGYFENVDELVTPPQYTDHSEYIRYEGTGLESNKVGYRFYMDWRNGFDIFGKTKDQIALHNIGLDGYASYHEMQDWGMDILKVGKSLGMGGYGYWNGKSVERVSKVDSWRSKIIENGPVYSSIQLDYRGWAVDGKKVDLISRMSMTAGSRLVNVRLSTSEKVDNLAVGLVKHPNTTWLQGETNVHGTAWVYFASYGMQTLNNDNLGMALFVRKTNIKDITQDENNYVIVTKSNHNALEYYFAAAWQGEQNGIKNQQSFEQYLQQTAQRLTRSIRVDKTTQLGLADKQKPLTAEYALTFAQRLADSELRRKAYDYVYGGFDKMRFRESRYTYTTGLLAQSFDDLEKVTNEFRYKQASEALIGSFITDNGEILTYKKSDFNIDKINSGKMLLRLYQRTGNEKYRLAADKLRAQLHEHPKTSNGAFWHKKKYPHQLWLDGVYMGMPFLAEYSLMFENGASLEEAVHEFEISRQYLRDAKTGLYYHGWDESKSIEWADKNTGLSQEFWSRGMGWLSMAAVDILDYIPPSKPQLRAKMLKIVNELAADLQKYQHSSGTWYQIPNKPDAIGNYLEASASSMFTYFYAKALNKGYIGAEYKQTALKAYQGVVNKFIESHPDGSVSLINLCFVAGLGYGRDGSYDYYMDEPVLANDPKGTGPFIMASAQIARLLNN</sequence>
<dbReference type="Gene3D" id="1.50.10.10">
    <property type="match status" value="1"/>
</dbReference>
<dbReference type="GO" id="GO:0016787">
    <property type="term" value="F:hydrolase activity"/>
    <property type="evidence" value="ECO:0007669"/>
    <property type="project" value="UniProtKB-KW"/>
</dbReference>
<keyword evidence="1 2" id="KW-0378">Hydrolase</keyword>
<dbReference type="InterPro" id="IPR052043">
    <property type="entry name" value="PolySaccharide_Degr_Enz"/>
</dbReference>
<dbReference type="InterPro" id="IPR010905">
    <property type="entry name" value="Glyco_hydro_88"/>
</dbReference>
<dbReference type="InterPro" id="IPR012341">
    <property type="entry name" value="6hp_glycosidase-like_sf"/>
</dbReference>
<comment type="caution">
    <text evidence="2">The sequence shown here is derived from an EMBL/GenBank/DDBJ whole genome shotgun (WGS) entry which is preliminary data.</text>
</comment>
<dbReference type="RefSeq" id="WP_350402622.1">
    <property type="nucleotide sequence ID" value="NZ_JBELOE010000265.1"/>
</dbReference>
<evidence type="ECO:0000313" key="3">
    <source>
        <dbReference type="Proteomes" id="UP001467690"/>
    </source>
</evidence>
<dbReference type="EMBL" id="JBELOE010000265">
    <property type="protein sequence ID" value="MER2493454.1"/>
    <property type="molecule type" value="Genomic_DNA"/>
</dbReference>
<gene>
    <name evidence="2" type="ORF">ABS311_16370</name>
</gene>
<dbReference type="Pfam" id="PF07470">
    <property type="entry name" value="Glyco_hydro_88"/>
    <property type="match status" value="1"/>
</dbReference>
<organism evidence="2 3">
    <name type="scientific">Catenovulum sediminis</name>
    <dbReference type="NCBI Taxonomy" id="1740262"/>
    <lineage>
        <taxon>Bacteria</taxon>
        <taxon>Pseudomonadati</taxon>
        <taxon>Pseudomonadota</taxon>
        <taxon>Gammaproteobacteria</taxon>
        <taxon>Alteromonadales</taxon>
        <taxon>Alteromonadaceae</taxon>
        <taxon>Catenovulum</taxon>
    </lineage>
</organism>
<proteinExistence type="predicted"/>
<dbReference type="PROSITE" id="PS51257">
    <property type="entry name" value="PROKAR_LIPOPROTEIN"/>
    <property type="match status" value="1"/>
</dbReference>